<dbReference type="SUPFAM" id="SSF51316">
    <property type="entry name" value="Mss4-like"/>
    <property type="match status" value="1"/>
</dbReference>
<dbReference type="InterPro" id="IPR006913">
    <property type="entry name" value="CENP-V/GFA"/>
</dbReference>
<dbReference type="Proteomes" id="UP000328092">
    <property type="component" value="Unassembled WGS sequence"/>
</dbReference>
<dbReference type="GO" id="GO:0016846">
    <property type="term" value="F:carbon-sulfur lyase activity"/>
    <property type="evidence" value="ECO:0007669"/>
    <property type="project" value="InterPro"/>
</dbReference>
<dbReference type="RefSeq" id="WP_139864077.1">
    <property type="nucleotide sequence ID" value="NZ_CAADFC020000032.1"/>
</dbReference>
<gene>
    <name evidence="6" type="ORF">CI1B_75180</name>
</gene>
<evidence type="ECO:0000256" key="2">
    <source>
        <dbReference type="ARBA" id="ARBA00022723"/>
    </source>
</evidence>
<keyword evidence="4" id="KW-0456">Lyase</keyword>
<dbReference type="PROSITE" id="PS51891">
    <property type="entry name" value="CENP_V_GFA"/>
    <property type="match status" value="1"/>
</dbReference>
<dbReference type="Gene3D" id="3.90.1590.10">
    <property type="entry name" value="glutathione-dependent formaldehyde- activating enzyme (gfa)"/>
    <property type="match status" value="1"/>
</dbReference>
<evidence type="ECO:0000313" key="7">
    <source>
        <dbReference type="Proteomes" id="UP000328092"/>
    </source>
</evidence>
<organism evidence="6 7">
    <name type="scientific">Bradyrhizobium ivorense</name>
    <dbReference type="NCBI Taxonomy" id="2511166"/>
    <lineage>
        <taxon>Bacteria</taxon>
        <taxon>Pseudomonadati</taxon>
        <taxon>Pseudomonadota</taxon>
        <taxon>Alphaproteobacteria</taxon>
        <taxon>Hyphomicrobiales</taxon>
        <taxon>Nitrobacteraceae</taxon>
        <taxon>Bradyrhizobium</taxon>
    </lineage>
</organism>
<dbReference type="PANTHER" id="PTHR33337">
    <property type="entry name" value="GFA DOMAIN-CONTAINING PROTEIN"/>
    <property type="match status" value="1"/>
</dbReference>
<dbReference type="OrthoDB" id="9807246at2"/>
<keyword evidence="2" id="KW-0479">Metal-binding</keyword>
<evidence type="ECO:0000313" key="6">
    <source>
        <dbReference type="EMBL" id="VIO78843.1"/>
    </source>
</evidence>
<feature type="domain" description="CENP-V/GFA" evidence="5">
    <location>
        <begin position="4"/>
        <end position="110"/>
    </location>
</feature>
<evidence type="ECO:0000256" key="1">
    <source>
        <dbReference type="ARBA" id="ARBA00005495"/>
    </source>
</evidence>
<evidence type="ECO:0000259" key="5">
    <source>
        <dbReference type="PROSITE" id="PS51891"/>
    </source>
</evidence>
<keyword evidence="3" id="KW-0862">Zinc</keyword>
<dbReference type="Pfam" id="PF04828">
    <property type="entry name" value="GFA"/>
    <property type="match status" value="1"/>
</dbReference>
<keyword evidence="7" id="KW-1185">Reference proteome</keyword>
<dbReference type="InterPro" id="IPR011057">
    <property type="entry name" value="Mss4-like_sf"/>
</dbReference>
<evidence type="ECO:0000256" key="4">
    <source>
        <dbReference type="ARBA" id="ARBA00023239"/>
    </source>
</evidence>
<accession>A0A508TX45</accession>
<dbReference type="GO" id="GO:0046872">
    <property type="term" value="F:metal ion binding"/>
    <property type="evidence" value="ECO:0007669"/>
    <property type="project" value="UniProtKB-KW"/>
</dbReference>
<sequence length="134" mass="14431">MPDRNGGCLCGAVRYVLKSEPRSIAICHCTHCQRQSGSLFSFNLVIRETDYEQSGETTVFVDTGDSGHPVLRHFCGRCGSPILAISALMPGKVVVKAGTLDSLEGLQPHAEIYTDRAAEWLAPVPGAARFAQNV</sequence>
<protein>
    <recommendedName>
        <fullName evidence="5">CENP-V/GFA domain-containing protein</fullName>
    </recommendedName>
</protein>
<name>A0A508TX45_9BRAD</name>
<comment type="similarity">
    <text evidence="1">Belongs to the Gfa family.</text>
</comment>
<comment type="caution">
    <text evidence="6">The sequence shown here is derived from an EMBL/GenBank/DDBJ whole genome shotgun (WGS) entry which is preliminary data.</text>
</comment>
<reference evidence="6" key="1">
    <citation type="submission" date="2019-02" db="EMBL/GenBank/DDBJ databases">
        <authorList>
            <person name="Pothier F.J."/>
        </authorList>
    </citation>
    <scope>NUCLEOTIDE SEQUENCE</scope>
    <source>
        <strain evidence="6">CI-1B</strain>
    </source>
</reference>
<dbReference type="EMBL" id="CAADFC020000032">
    <property type="protein sequence ID" value="VIO78843.1"/>
    <property type="molecule type" value="Genomic_DNA"/>
</dbReference>
<proteinExistence type="inferred from homology"/>
<dbReference type="AlphaFoldDB" id="A0A508TX45"/>
<evidence type="ECO:0000256" key="3">
    <source>
        <dbReference type="ARBA" id="ARBA00022833"/>
    </source>
</evidence>
<dbReference type="PANTHER" id="PTHR33337:SF40">
    <property type="entry name" value="CENP-V_GFA DOMAIN-CONTAINING PROTEIN-RELATED"/>
    <property type="match status" value="1"/>
</dbReference>